<dbReference type="EMBL" id="CAJJDM010000164">
    <property type="protein sequence ID" value="CAD8114392.1"/>
    <property type="molecule type" value="Genomic_DNA"/>
</dbReference>
<name>A0A8S1QFK3_PARPR</name>
<keyword evidence="4" id="KW-1185">Reference proteome</keyword>
<dbReference type="InterPro" id="IPR001005">
    <property type="entry name" value="SANT/Myb"/>
</dbReference>
<feature type="domain" description="HTH myb-type" evidence="2">
    <location>
        <begin position="85"/>
        <end position="132"/>
    </location>
</feature>
<protein>
    <submittedName>
        <fullName evidence="3">Uncharacterized protein</fullName>
    </submittedName>
</protein>
<accession>A0A8S1QFK3</accession>
<reference evidence="3" key="1">
    <citation type="submission" date="2021-01" db="EMBL/GenBank/DDBJ databases">
        <authorList>
            <consortium name="Genoscope - CEA"/>
            <person name="William W."/>
        </authorList>
    </citation>
    <scope>NUCLEOTIDE SEQUENCE</scope>
</reference>
<sequence>MQDYGDEQNYINFLQLENGVGSIDENSSSLLQLNHENPSLTQIINLNGYPLKQQPKKIKKKKRVDFHYKKKRRNIKTIEINNHNPFNVEEDKKILSLVLQYGPKFDDIAKYFNDRNPNAIKNRYYKYLRFRWDYYMGSEYRRLNCKRDNEKVECSDLTQMMDEMNIFPEIKDLLSKFVYTLHSYLN</sequence>
<evidence type="ECO:0000313" key="4">
    <source>
        <dbReference type="Proteomes" id="UP000688137"/>
    </source>
</evidence>
<dbReference type="SMART" id="SM00717">
    <property type="entry name" value="SANT"/>
    <property type="match status" value="1"/>
</dbReference>
<organism evidence="3 4">
    <name type="scientific">Paramecium primaurelia</name>
    <dbReference type="NCBI Taxonomy" id="5886"/>
    <lineage>
        <taxon>Eukaryota</taxon>
        <taxon>Sar</taxon>
        <taxon>Alveolata</taxon>
        <taxon>Ciliophora</taxon>
        <taxon>Intramacronucleata</taxon>
        <taxon>Oligohymenophorea</taxon>
        <taxon>Peniculida</taxon>
        <taxon>Parameciidae</taxon>
        <taxon>Paramecium</taxon>
    </lineage>
</organism>
<evidence type="ECO:0000313" key="3">
    <source>
        <dbReference type="EMBL" id="CAD8114392.1"/>
    </source>
</evidence>
<dbReference type="OMA" id="DEMTIFP"/>
<evidence type="ECO:0000259" key="1">
    <source>
        <dbReference type="PROSITE" id="PS50090"/>
    </source>
</evidence>
<comment type="caution">
    <text evidence="3">The sequence shown here is derived from an EMBL/GenBank/DDBJ whole genome shotgun (WGS) entry which is preliminary data.</text>
</comment>
<gene>
    <name evidence="3" type="ORF">PPRIM_AZ9-3.1.T1590092</name>
</gene>
<dbReference type="AlphaFoldDB" id="A0A8S1QFK3"/>
<proteinExistence type="predicted"/>
<feature type="domain" description="Myb-like" evidence="1">
    <location>
        <begin position="84"/>
        <end position="128"/>
    </location>
</feature>
<evidence type="ECO:0000259" key="2">
    <source>
        <dbReference type="PROSITE" id="PS51294"/>
    </source>
</evidence>
<dbReference type="InterPro" id="IPR017930">
    <property type="entry name" value="Myb_dom"/>
</dbReference>
<dbReference type="PROSITE" id="PS51294">
    <property type="entry name" value="HTH_MYB"/>
    <property type="match status" value="1"/>
</dbReference>
<dbReference type="Pfam" id="PF00249">
    <property type="entry name" value="Myb_DNA-binding"/>
    <property type="match status" value="1"/>
</dbReference>
<dbReference type="PROSITE" id="PS50090">
    <property type="entry name" value="MYB_LIKE"/>
    <property type="match status" value="1"/>
</dbReference>
<dbReference type="Proteomes" id="UP000688137">
    <property type="component" value="Unassembled WGS sequence"/>
</dbReference>
<dbReference type="CDD" id="cd00167">
    <property type="entry name" value="SANT"/>
    <property type="match status" value="1"/>
</dbReference>